<feature type="active site" description="Phosphocysteine intermediate; for EIIB activity" evidence="11">
    <location>
        <position position="194"/>
    </location>
</feature>
<evidence type="ECO:0000256" key="1">
    <source>
        <dbReference type="ARBA" id="ARBA00004651"/>
    </source>
</evidence>
<evidence type="ECO:0000256" key="3">
    <source>
        <dbReference type="ARBA" id="ARBA00022475"/>
    </source>
</evidence>
<evidence type="ECO:0000256" key="5">
    <source>
        <dbReference type="ARBA" id="ARBA00022679"/>
    </source>
</evidence>
<dbReference type="InterPro" id="IPR001127">
    <property type="entry name" value="PTS_EIIA_1_perm"/>
</dbReference>
<sequence>MKKIIIYSPCDGNIQEIEKLNDGVFSTKALGDGFYIEPKTFDIKSIFEKSVITQIFHTKHAFYIKSDEGPIALIHMGLNTVKLDGKPFSFMVGENESVDINKSIVKINVIDNENIDFVTPIVFDSTENKDYKFVIEKTGEVKQGEQIGYMYFDVEEVVNYEKQIVSNKNQFENIALEINKYVGTSNNYNNFYNCMTRLRMDIVDKSLVDLEAIKKVNKVKGVIWNGQELQIIFGGVVVKVKDELSKIQSSKTEKSFGKNKKNFKEIVFGFISGVMVPVIPVLMAAGLMTAIRAILIQSNVIEDVKLSYGSNPKYLTDYSIASGVVYILCQTGLSIVGIYFCYSTIVYLKGNGVMGIFIGLTLSSHFLFNGMSWELFTIGTFSVKLQAYNSSVLPMIIAGFIYFYLDKWVKNWMPAAVDIVFRHLLVYAVTVLAIFFVMGPIFGLIEIGVYKIIEYFGYIPYGIGTALLGFLWQILVLTGVHTVIGNIVILATNATGNDSGLYLTMAFAVMGQVGAAIGVAIRSKNNKVRNLAISSIPAGLFGITEPIIYSVNLPKGKPFIYGCIGGAVGGLIRGFFSLNASAVGGAGLLRVTAVIDSGWLSAVEYLIICFISIAASMILVILFYEERINEKKETFSLIRKLQSLFKSTKKDYKNDLISLKSNLEKVLSKENLTRIKSFESVYIKSLNMEQNQELIHKKINLLEEKRIVMIKKIKEKVKIEKINIVIQKYKNKLEDLTKALQLNKSTIKESRKWLESLQDQYMLLIEDFIKSVNNLDISIFKNNFYNVIHSFDISYELSAKQDVTYNYKVKRGLIKNEKKQLSI</sequence>
<feature type="domain" description="PTS EIIB type-1" evidence="15">
    <location>
        <begin position="172"/>
        <end position="254"/>
    </location>
</feature>
<feature type="transmembrane region" description="Helical" evidence="13">
    <location>
        <begin position="559"/>
        <end position="582"/>
    </location>
</feature>
<keyword evidence="3" id="KW-1003">Cell membrane</keyword>
<dbReference type="PANTHER" id="PTHR30175:SF3">
    <property type="entry name" value="PTS SYSTEM N-ACETYLMURAMIC ACID-SPECIFIC EIIBC COMPONENT"/>
    <property type="match status" value="1"/>
</dbReference>
<keyword evidence="12" id="KW-0175">Coiled coil</keyword>
<evidence type="ECO:0000256" key="4">
    <source>
        <dbReference type="ARBA" id="ARBA00022597"/>
    </source>
</evidence>
<dbReference type="GO" id="GO:0009401">
    <property type="term" value="P:phosphoenolpyruvate-dependent sugar phosphotransferase system"/>
    <property type="evidence" value="ECO:0007669"/>
    <property type="project" value="UniProtKB-KW"/>
</dbReference>
<evidence type="ECO:0000256" key="11">
    <source>
        <dbReference type="PROSITE-ProRule" id="PRU00421"/>
    </source>
</evidence>
<evidence type="ECO:0000256" key="8">
    <source>
        <dbReference type="ARBA" id="ARBA00022777"/>
    </source>
</evidence>
<dbReference type="PROSITE" id="PS51098">
    <property type="entry name" value="PTS_EIIB_TYPE_1"/>
    <property type="match status" value="1"/>
</dbReference>
<dbReference type="PROSITE" id="PS00371">
    <property type="entry name" value="PTS_EIIA_TYPE_1_HIS"/>
    <property type="match status" value="1"/>
</dbReference>
<dbReference type="Gene3D" id="3.30.1360.60">
    <property type="entry name" value="Glucose permease domain IIB"/>
    <property type="match status" value="1"/>
</dbReference>
<keyword evidence="10 13" id="KW-0472">Membrane</keyword>
<dbReference type="AlphaFoldDB" id="A0A1B3SLV6"/>
<evidence type="ECO:0000256" key="6">
    <source>
        <dbReference type="ARBA" id="ARBA00022683"/>
    </source>
</evidence>
<dbReference type="STRING" id="216938.SHELI_v1c09740"/>
<keyword evidence="9 13" id="KW-1133">Transmembrane helix</keyword>
<keyword evidence="7 13" id="KW-0812">Transmembrane</keyword>
<dbReference type="SUPFAM" id="SSF55604">
    <property type="entry name" value="Glucose permease domain IIB"/>
    <property type="match status" value="1"/>
</dbReference>
<evidence type="ECO:0000259" key="14">
    <source>
        <dbReference type="PROSITE" id="PS51093"/>
    </source>
</evidence>
<evidence type="ECO:0000256" key="9">
    <source>
        <dbReference type="ARBA" id="ARBA00022989"/>
    </source>
</evidence>
<keyword evidence="18" id="KW-1185">Reference proteome</keyword>
<feature type="transmembrane region" description="Helical" evidence="13">
    <location>
        <begin position="266"/>
        <end position="298"/>
    </location>
</feature>
<dbReference type="GO" id="GO:0008982">
    <property type="term" value="F:protein-N(PI)-phosphohistidine-sugar phosphotransferase activity"/>
    <property type="evidence" value="ECO:0007669"/>
    <property type="project" value="InterPro"/>
</dbReference>
<gene>
    <name evidence="17" type="primary">scrA</name>
    <name evidence="17" type="ORF">SHELI_v1c09740</name>
</gene>
<evidence type="ECO:0000259" key="15">
    <source>
        <dbReference type="PROSITE" id="PS51098"/>
    </source>
</evidence>
<dbReference type="InterPro" id="IPR036878">
    <property type="entry name" value="Glu_permease_IIB"/>
</dbReference>
<evidence type="ECO:0000256" key="13">
    <source>
        <dbReference type="SAM" id="Phobius"/>
    </source>
</evidence>
<protein>
    <submittedName>
        <fullName evidence="17">PTS system, sucrose-specific IIBC component</fullName>
    </submittedName>
</protein>
<feature type="transmembrane region" description="Helical" evidence="13">
    <location>
        <begin position="318"/>
        <end position="341"/>
    </location>
</feature>
<comment type="subcellular location">
    <subcellularLocation>
        <location evidence="1">Cell membrane</location>
        <topology evidence="1">Multi-pass membrane protein</topology>
    </subcellularLocation>
</comment>
<dbReference type="Proteomes" id="UP000094378">
    <property type="component" value="Chromosome"/>
</dbReference>
<dbReference type="PANTHER" id="PTHR30175">
    <property type="entry name" value="PHOSPHOTRANSFERASE SYSTEM TRANSPORT PROTEIN"/>
    <property type="match status" value="1"/>
</dbReference>
<evidence type="ECO:0000256" key="12">
    <source>
        <dbReference type="SAM" id="Coils"/>
    </source>
</evidence>
<dbReference type="PROSITE" id="PS01035">
    <property type="entry name" value="PTS_EIIB_TYPE_1_CYS"/>
    <property type="match status" value="1"/>
</dbReference>
<evidence type="ECO:0000313" key="17">
    <source>
        <dbReference type="EMBL" id="AOG60921.1"/>
    </source>
</evidence>
<feature type="transmembrane region" description="Helical" evidence="13">
    <location>
        <begin position="353"/>
        <end position="373"/>
    </location>
</feature>
<dbReference type="InterPro" id="IPR003352">
    <property type="entry name" value="PTS_EIIC"/>
</dbReference>
<keyword evidence="8" id="KW-0418">Kinase</keyword>
<keyword evidence="2" id="KW-0813">Transport</keyword>
<reference evidence="17 18" key="1">
    <citation type="submission" date="2016-08" db="EMBL/GenBank/DDBJ databases">
        <title>Complete genome sequence of Spiroplasma helicoides TABS-2 (DSM 22551).</title>
        <authorList>
            <person name="Shen W.-Y."/>
            <person name="Lo W.-S."/>
            <person name="Lai Y.-C."/>
            <person name="Kuo C.-H."/>
        </authorList>
    </citation>
    <scope>NUCLEOTIDE SEQUENCE [LARGE SCALE GENOMIC DNA]</scope>
    <source>
        <strain evidence="17 18">TABS-2</strain>
    </source>
</reference>
<keyword evidence="6" id="KW-0598">Phosphotransferase system</keyword>
<feature type="transmembrane region" description="Helical" evidence="13">
    <location>
        <begin position="470"/>
        <end position="489"/>
    </location>
</feature>
<dbReference type="PATRIC" id="fig|216938.3.peg.992"/>
<dbReference type="InterPro" id="IPR011055">
    <property type="entry name" value="Dup_hybrid_motif"/>
</dbReference>
<dbReference type="SUPFAM" id="SSF51261">
    <property type="entry name" value="Duplicated hybrid motif"/>
    <property type="match status" value="1"/>
</dbReference>
<dbReference type="InterPro" id="IPR050558">
    <property type="entry name" value="PTS_Sugar-Specific_Components"/>
</dbReference>
<evidence type="ECO:0000256" key="10">
    <source>
        <dbReference type="ARBA" id="ARBA00023136"/>
    </source>
</evidence>
<dbReference type="PROSITE" id="PS51103">
    <property type="entry name" value="PTS_EIIC_TYPE_1"/>
    <property type="match status" value="1"/>
</dbReference>
<dbReference type="InterPro" id="IPR018113">
    <property type="entry name" value="PTrfase_EIIB_Cys"/>
</dbReference>
<dbReference type="RefSeq" id="WP_069117232.1">
    <property type="nucleotide sequence ID" value="NZ_CP017015.1"/>
</dbReference>
<feature type="coiled-coil region" evidence="12">
    <location>
        <begin position="719"/>
        <end position="746"/>
    </location>
</feature>
<dbReference type="GO" id="GO:0090588">
    <property type="term" value="F:protein-phosphocysteine-N-acetylmuramate phosphotransferase system transporter activity"/>
    <property type="evidence" value="ECO:0007669"/>
    <property type="project" value="TreeGrafter"/>
</dbReference>
<evidence type="ECO:0000256" key="2">
    <source>
        <dbReference type="ARBA" id="ARBA00022448"/>
    </source>
</evidence>
<feature type="transmembrane region" description="Helical" evidence="13">
    <location>
        <begin position="602"/>
        <end position="624"/>
    </location>
</feature>
<feature type="transmembrane region" description="Helical" evidence="13">
    <location>
        <begin position="385"/>
        <end position="405"/>
    </location>
</feature>
<proteinExistence type="predicted"/>
<name>A0A1B3SLV6_9MOLU</name>
<feature type="domain" description="PTS EIIA type-1" evidence="14">
    <location>
        <begin position="22"/>
        <end position="125"/>
    </location>
</feature>
<dbReference type="GO" id="GO:0016301">
    <property type="term" value="F:kinase activity"/>
    <property type="evidence" value="ECO:0007669"/>
    <property type="project" value="UniProtKB-KW"/>
</dbReference>
<feature type="transmembrane region" description="Helical" evidence="13">
    <location>
        <begin position="533"/>
        <end position="552"/>
    </location>
</feature>
<dbReference type="PROSITE" id="PS51093">
    <property type="entry name" value="PTS_EIIA_TYPE_1"/>
    <property type="match status" value="1"/>
</dbReference>
<dbReference type="InterPro" id="IPR001996">
    <property type="entry name" value="PTS_IIB_1"/>
</dbReference>
<dbReference type="KEGG" id="shj:SHELI_v1c09740"/>
<evidence type="ECO:0000259" key="16">
    <source>
        <dbReference type="PROSITE" id="PS51103"/>
    </source>
</evidence>
<dbReference type="Pfam" id="PF00367">
    <property type="entry name" value="PTS_EIIB"/>
    <property type="match status" value="1"/>
</dbReference>
<keyword evidence="5" id="KW-0808">Transferase</keyword>
<dbReference type="Gene3D" id="2.70.70.10">
    <property type="entry name" value="Glucose Permease (Domain IIA)"/>
    <property type="match status" value="1"/>
</dbReference>
<feature type="transmembrane region" description="Helical" evidence="13">
    <location>
        <begin position="501"/>
        <end position="521"/>
    </location>
</feature>
<accession>A0A1B3SLV6</accession>
<evidence type="ECO:0000313" key="18">
    <source>
        <dbReference type="Proteomes" id="UP000094378"/>
    </source>
</evidence>
<dbReference type="EMBL" id="CP017015">
    <property type="protein sequence ID" value="AOG60921.1"/>
    <property type="molecule type" value="Genomic_DNA"/>
</dbReference>
<dbReference type="Pfam" id="PF02378">
    <property type="entry name" value="PTS_EIIC"/>
    <property type="match status" value="1"/>
</dbReference>
<organism evidence="17 18">
    <name type="scientific">Spiroplasma helicoides</name>
    <dbReference type="NCBI Taxonomy" id="216938"/>
    <lineage>
        <taxon>Bacteria</taxon>
        <taxon>Bacillati</taxon>
        <taxon>Mycoplasmatota</taxon>
        <taxon>Mollicutes</taxon>
        <taxon>Entomoplasmatales</taxon>
        <taxon>Spiroplasmataceae</taxon>
        <taxon>Spiroplasma</taxon>
    </lineage>
</organism>
<dbReference type="GO" id="GO:0005886">
    <property type="term" value="C:plasma membrane"/>
    <property type="evidence" value="ECO:0007669"/>
    <property type="project" value="UniProtKB-SubCell"/>
</dbReference>
<feature type="transmembrane region" description="Helical" evidence="13">
    <location>
        <begin position="425"/>
        <end position="450"/>
    </location>
</feature>
<evidence type="ECO:0000256" key="7">
    <source>
        <dbReference type="ARBA" id="ARBA00022692"/>
    </source>
</evidence>
<dbReference type="InterPro" id="IPR013013">
    <property type="entry name" value="PTS_EIIC_1"/>
</dbReference>
<feature type="domain" description="PTS EIIC type-1" evidence="16">
    <location>
        <begin position="269"/>
        <end position="637"/>
    </location>
</feature>
<keyword evidence="4" id="KW-0762">Sugar transport</keyword>
<dbReference type="Pfam" id="PF00358">
    <property type="entry name" value="PTS_EIIA_1"/>
    <property type="match status" value="1"/>
</dbReference>